<proteinExistence type="predicted"/>
<keyword evidence="2" id="KW-1185">Reference proteome</keyword>
<reference evidence="1 2" key="1">
    <citation type="journal article" date="2021" name="Front. Genet.">
        <title>Chromosome-Level Genome Assembly Reveals Significant Gene Expansion in the Toll and IMD Signaling Pathways of Dendrolimus kikuchii.</title>
        <authorList>
            <person name="Zhou J."/>
            <person name="Wu P."/>
            <person name="Xiong Z."/>
            <person name="Liu N."/>
            <person name="Zhao N."/>
            <person name="Ji M."/>
            <person name="Qiu Y."/>
            <person name="Yang B."/>
        </authorList>
    </citation>
    <scope>NUCLEOTIDE SEQUENCE [LARGE SCALE GENOMIC DNA]</scope>
    <source>
        <strain evidence="1">Ann1</strain>
    </source>
</reference>
<gene>
    <name evidence="1" type="ORF">K1T71_013924</name>
</gene>
<dbReference type="Proteomes" id="UP000824533">
    <property type="component" value="Linkage Group LG27"/>
</dbReference>
<comment type="caution">
    <text evidence="1">The sequence shown here is derived from an EMBL/GenBank/DDBJ whole genome shotgun (WGS) entry which is preliminary data.</text>
</comment>
<evidence type="ECO:0000313" key="2">
    <source>
        <dbReference type="Proteomes" id="UP000824533"/>
    </source>
</evidence>
<protein>
    <submittedName>
        <fullName evidence="1">Uncharacterized protein</fullName>
    </submittedName>
</protein>
<sequence>MSLSNALHSILINDNFCFLCYRNVGDHTLVSVDDEVNVELFKCVENIALSNILLCVLGTEIVDAISAFTTLCTDCTKSAISTYIFIKNSLEKVKYLKSALDGLTNIIEYIGEEKNFKSLYVALNLNDFTTKIYYDSIGNVSTPKDALKQFQALDNLKLKPKLQQKYKRLRKLKSLYGKHSIKLVDILADMNNGEYKCKVCSKKHTSLKNLRYHFIRVHSAKDYKCDQCCRAYATQAFLDVHKTESHCKVICSQCGKNFNNRHTLKQHEFGHHFIIVCTDCGRSYKNQTTYKNHKELNVCGQKVRASPSNAKYTCDYCNKKYTQKVSLRVHIQYEHGNYKPHVCEWCGKKFWAKSRLNAHIVKHTKERNFNCELCNGKFVTRESLLYHTRRHTGERPYECPYCDSKFLSASRKSDHIKRAHKNSKFECNICSSKFGTMFYLQKHIKRHNSETNFVIPNQTSYIIPNYKFSNS</sequence>
<accession>A0ACC1CG44</accession>
<name>A0ACC1CG44_9NEOP</name>
<evidence type="ECO:0000313" key="1">
    <source>
        <dbReference type="EMBL" id="KAJ0170553.1"/>
    </source>
</evidence>
<dbReference type="EMBL" id="CM034413">
    <property type="protein sequence ID" value="KAJ0170553.1"/>
    <property type="molecule type" value="Genomic_DNA"/>
</dbReference>
<organism evidence="1 2">
    <name type="scientific">Dendrolimus kikuchii</name>
    <dbReference type="NCBI Taxonomy" id="765133"/>
    <lineage>
        <taxon>Eukaryota</taxon>
        <taxon>Metazoa</taxon>
        <taxon>Ecdysozoa</taxon>
        <taxon>Arthropoda</taxon>
        <taxon>Hexapoda</taxon>
        <taxon>Insecta</taxon>
        <taxon>Pterygota</taxon>
        <taxon>Neoptera</taxon>
        <taxon>Endopterygota</taxon>
        <taxon>Lepidoptera</taxon>
        <taxon>Glossata</taxon>
        <taxon>Ditrysia</taxon>
        <taxon>Bombycoidea</taxon>
        <taxon>Lasiocampidae</taxon>
        <taxon>Dendrolimus</taxon>
    </lineage>
</organism>